<protein>
    <submittedName>
        <fullName evidence="2">Uncharacterized protein</fullName>
    </submittedName>
</protein>
<feature type="region of interest" description="Disordered" evidence="1">
    <location>
        <begin position="81"/>
        <end position="145"/>
    </location>
</feature>
<dbReference type="AlphaFoldDB" id="A0A8B9DS52"/>
<evidence type="ECO:0000256" key="1">
    <source>
        <dbReference type="SAM" id="MobiDB-lite"/>
    </source>
</evidence>
<name>A0A8B9DS52_ANSCY</name>
<keyword evidence="3" id="KW-1185">Reference proteome</keyword>
<reference evidence="2" key="1">
    <citation type="submission" date="2025-08" db="UniProtKB">
        <authorList>
            <consortium name="Ensembl"/>
        </authorList>
    </citation>
    <scope>IDENTIFICATION</scope>
</reference>
<reference evidence="2" key="2">
    <citation type="submission" date="2025-09" db="UniProtKB">
        <authorList>
            <consortium name="Ensembl"/>
        </authorList>
    </citation>
    <scope>IDENTIFICATION</scope>
</reference>
<accession>A0A8B9DS52</accession>
<evidence type="ECO:0000313" key="3">
    <source>
        <dbReference type="Proteomes" id="UP000694521"/>
    </source>
</evidence>
<feature type="compositionally biased region" description="Basic and acidic residues" evidence="1">
    <location>
        <begin position="81"/>
        <end position="99"/>
    </location>
</feature>
<dbReference type="Ensembl" id="ENSACDT00005013585.1">
    <property type="protein sequence ID" value="ENSACDP00005011306.1"/>
    <property type="gene ID" value="ENSACDG00005008266.1"/>
</dbReference>
<evidence type="ECO:0000313" key="2">
    <source>
        <dbReference type="Ensembl" id="ENSACDP00005011306.1"/>
    </source>
</evidence>
<organism evidence="2 3">
    <name type="scientific">Anser cygnoides</name>
    <name type="common">Swan goose</name>
    <dbReference type="NCBI Taxonomy" id="8845"/>
    <lineage>
        <taxon>Eukaryota</taxon>
        <taxon>Metazoa</taxon>
        <taxon>Chordata</taxon>
        <taxon>Craniata</taxon>
        <taxon>Vertebrata</taxon>
        <taxon>Euteleostomi</taxon>
        <taxon>Archelosauria</taxon>
        <taxon>Archosauria</taxon>
        <taxon>Dinosauria</taxon>
        <taxon>Saurischia</taxon>
        <taxon>Theropoda</taxon>
        <taxon>Coelurosauria</taxon>
        <taxon>Aves</taxon>
        <taxon>Neognathae</taxon>
        <taxon>Galloanserae</taxon>
        <taxon>Anseriformes</taxon>
        <taxon>Anatidae</taxon>
        <taxon>Anserinae</taxon>
        <taxon>Anser</taxon>
    </lineage>
</organism>
<dbReference type="Proteomes" id="UP000694521">
    <property type="component" value="Unplaced"/>
</dbReference>
<sequence length="145" mass="16755">MQEHSRQGGFSVFFFLSNKLEAKTVKDEEFGRWVYQVQIFFINNFFPAYHHEKALREKIKENRIQDAELAELRKMKDEELAKEAEEAKRQEEATVEKGSFESNNTAIKELEEPVPQLVPPPKEEASIVPPPVVTKVPAGAKRKKK</sequence>
<proteinExistence type="predicted"/>